<dbReference type="Proteomes" id="UP000199629">
    <property type="component" value="Unassembled WGS sequence"/>
</dbReference>
<feature type="domain" description="FAD-binding" evidence="1">
    <location>
        <begin position="5"/>
        <end position="324"/>
    </location>
</feature>
<dbReference type="Gene3D" id="3.30.9.10">
    <property type="entry name" value="D-Amino Acid Oxidase, subunit A, domain 2"/>
    <property type="match status" value="1"/>
</dbReference>
<dbReference type="EMBL" id="FMCS01000005">
    <property type="protein sequence ID" value="SCF05706.1"/>
    <property type="molecule type" value="Genomic_DNA"/>
</dbReference>
<dbReference type="RefSeq" id="WP_091263662.1">
    <property type="nucleotide sequence ID" value="NZ_FMCS01000005.1"/>
</dbReference>
<evidence type="ECO:0000259" key="1">
    <source>
        <dbReference type="Pfam" id="PF01494"/>
    </source>
</evidence>
<dbReference type="InterPro" id="IPR002938">
    <property type="entry name" value="FAD-bd"/>
</dbReference>
<proteinExistence type="predicted"/>
<dbReference type="Gene3D" id="3.50.50.60">
    <property type="entry name" value="FAD/NAD(P)-binding domain"/>
    <property type="match status" value="1"/>
</dbReference>
<dbReference type="SUPFAM" id="SSF51905">
    <property type="entry name" value="FAD/NAD(P)-binding domain"/>
    <property type="match status" value="1"/>
</dbReference>
<reference evidence="3" key="1">
    <citation type="submission" date="2016-06" db="EMBL/GenBank/DDBJ databases">
        <authorList>
            <person name="Varghese N."/>
            <person name="Submissions Spin"/>
        </authorList>
    </citation>
    <scope>NUCLEOTIDE SEQUENCE [LARGE SCALE GENOMIC DNA]</scope>
    <source>
        <strain evidence="3">DSM 45246</strain>
    </source>
</reference>
<protein>
    <submittedName>
        <fullName evidence="2">2-polyprenyl-6-methoxyphenol hydroxylase</fullName>
    </submittedName>
</protein>
<dbReference type="GO" id="GO:0071949">
    <property type="term" value="F:FAD binding"/>
    <property type="evidence" value="ECO:0007669"/>
    <property type="project" value="InterPro"/>
</dbReference>
<dbReference type="InterPro" id="IPR036188">
    <property type="entry name" value="FAD/NAD-bd_sf"/>
</dbReference>
<dbReference type="PRINTS" id="PR00420">
    <property type="entry name" value="RNGMNOXGNASE"/>
</dbReference>
<accession>A0A1C4XB76</accession>
<organism evidence="2 3">
    <name type="scientific">Micromonospora chaiyaphumensis</name>
    <dbReference type="NCBI Taxonomy" id="307119"/>
    <lineage>
        <taxon>Bacteria</taxon>
        <taxon>Bacillati</taxon>
        <taxon>Actinomycetota</taxon>
        <taxon>Actinomycetes</taxon>
        <taxon>Micromonosporales</taxon>
        <taxon>Micromonosporaceae</taxon>
        <taxon>Micromonospora</taxon>
    </lineage>
</organism>
<dbReference type="AlphaFoldDB" id="A0A1C4XB76"/>
<evidence type="ECO:0000313" key="2">
    <source>
        <dbReference type="EMBL" id="SCF05706.1"/>
    </source>
</evidence>
<evidence type="ECO:0000313" key="3">
    <source>
        <dbReference type="Proteomes" id="UP000199629"/>
    </source>
</evidence>
<gene>
    <name evidence="2" type="ORF">GA0070214_105325</name>
</gene>
<name>A0A1C4XB76_9ACTN</name>
<sequence length="399" mass="43404">MNDRTVLISGAGVAGPALAFWLRRHGFAVTVVERAPGLRPGGQAVDVRGTAREVVDRMGLAARIRAETVREKGMAYVDERGATRARLPVHAFDGEGIVADIEIERGDLARLLYEATRDEVEYVFDDSIETLDQSGDGVRLTFARSAPRTVDLVIGADGSHSHTRALAFGPESAYVRPLGAYLAYFSTPYRDETGWFLLHNAPGGRVVGTRPTRDGRTAAFFSFRSGELDVDRRDRAAQQRLLTERFADVGWRAADLLAAAPDAGDFYFDRYGQVRMDSWSTGRVALLGDAAWCPSPLTGQGTSLALVGAYLLAGELGAARGDHAVAYRRYEELLRPHVTRGQELPGGGIGGFLPESRAAIRMRDASMRAMTSRPLRGLATRLFFSKADGLDLPEYAAAR</sequence>
<dbReference type="PANTHER" id="PTHR46865:SF2">
    <property type="entry name" value="MONOOXYGENASE"/>
    <property type="match status" value="1"/>
</dbReference>
<dbReference type="Pfam" id="PF01494">
    <property type="entry name" value="FAD_binding_3"/>
    <property type="match status" value="1"/>
</dbReference>
<keyword evidence="3" id="KW-1185">Reference proteome</keyword>
<dbReference type="InterPro" id="IPR051704">
    <property type="entry name" value="FAD_aromatic-hydroxylase"/>
</dbReference>
<dbReference type="PANTHER" id="PTHR46865">
    <property type="entry name" value="OXIDOREDUCTASE-RELATED"/>
    <property type="match status" value="1"/>
</dbReference>